<dbReference type="EMBL" id="ML741786">
    <property type="protein sequence ID" value="KAE8328227.1"/>
    <property type="molecule type" value="Genomic_DNA"/>
</dbReference>
<accession>A0A5N6X4S0</accession>
<sequence length="83" mass="9549">MTRSSTWKRELSFIAMTPLCSVTDCVAILTSQSLNNLPKTSRWNLPATLKGQSRRCEDWKKTFISSRQLAVIHVYLRVVIYSD</sequence>
<gene>
    <name evidence="1" type="ORF">BDV39DRAFT_174154</name>
</gene>
<evidence type="ECO:0000313" key="2">
    <source>
        <dbReference type="Proteomes" id="UP000325945"/>
    </source>
</evidence>
<keyword evidence="2" id="KW-1185">Reference proteome</keyword>
<protein>
    <submittedName>
        <fullName evidence="1">Uncharacterized protein</fullName>
    </submittedName>
</protein>
<organism evidence="1 2">
    <name type="scientific">Aspergillus sergii</name>
    <dbReference type="NCBI Taxonomy" id="1034303"/>
    <lineage>
        <taxon>Eukaryota</taxon>
        <taxon>Fungi</taxon>
        <taxon>Dikarya</taxon>
        <taxon>Ascomycota</taxon>
        <taxon>Pezizomycotina</taxon>
        <taxon>Eurotiomycetes</taxon>
        <taxon>Eurotiomycetidae</taxon>
        <taxon>Eurotiales</taxon>
        <taxon>Aspergillaceae</taxon>
        <taxon>Aspergillus</taxon>
        <taxon>Aspergillus subgen. Circumdati</taxon>
    </lineage>
</organism>
<name>A0A5N6X4S0_9EURO</name>
<dbReference type="AlphaFoldDB" id="A0A5N6X4S0"/>
<evidence type="ECO:0000313" key="1">
    <source>
        <dbReference type="EMBL" id="KAE8328227.1"/>
    </source>
</evidence>
<proteinExistence type="predicted"/>
<reference evidence="2" key="1">
    <citation type="submission" date="2019-04" db="EMBL/GenBank/DDBJ databases">
        <title>Friends and foes A comparative genomics studyof 23 Aspergillus species from section Flavi.</title>
        <authorList>
            <consortium name="DOE Joint Genome Institute"/>
            <person name="Kjaerbolling I."/>
            <person name="Vesth T."/>
            <person name="Frisvad J.C."/>
            <person name="Nybo J.L."/>
            <person name="Theobald S."/>
            <person name="Kildgaard S."/>
            <person name="Isbrandt T."/>
            <person name="Kuo A."/>
            <person name="Sato A."/>
            <person name="Lyhne E.K."/>
            <person name="Kogle M.E."/>
            <person name="Wiebenga A."/>
            <person name="Kun R.S."/>
            <person name="Lubbers R.J."/>
            <person name="Makela M.R."/>
            <person name="Barry K."/>
            <person name="Chovatia M."/>
            <person name="Clum A."/>
            <person name="Daum C."/>
            <person name="Haridas S."/>
            <person name="He G."/>
            <person name="LaButti K."/>
            <person name="Lipzen A."/>
            <person name="Mondo S."/>
            <person name="Riley R."/>
            <person name="Salamov A."/>
            <person name="Simmons B.A."/>
            <person name="Magnuson J.K."/>
            <person name="Henrissat B."/>
            <person name="Mortensen U.H."/>
            <person name="Larsen T.O."/>
            <person name="Devries R.P."/>
            <person name="Grigoriev I.V."/>
            <person name="Machida M."/>
            <person name="Baker S.E."/>
            <person name="Andersen M.R."/>
        </authorList>
    </citation>
    <scope>NUCLEOTIDE SEQUENCE [LARGE SCALE GENOMIC DNA]</scope>
    <source>
        <strain evidence="2">CBS 130017</strain>
    </source>
</reference>
<dbReference type="Proteomes" id="UP000325945">
    <property type="component" value="Unassembled WGS sequence"/>
</dbReference>